<sequence length="193" mass="21058">MRSSPDPIRIDVGALVQRSVASLYAHLVTRPTGRAVRLAIETQLAEAGEPTISLIDLTEVTILDFSCADEVVAKLLQRFLGADRPRNAFFVFRGVQARHRDPMQTVLERQSLVAVAQRDDGSFELLGQASAAEREAWARIEQAGRIGAEQRATHFAGGDAQAGLEALLDRRLVFETPGTRDLVALSRLIQATA</sequence>
<evidence type="ECO:0008006" key="3">
    <source>
        <dbReference type="Google" id="ProtNLM"/>
    </source>
</evidence>
<keyword evidence="2" id="KW-1185">Reference proteome</keyword>
<evidence type="ECO:0000313" key="1">
    <source>
        <dbReference type="EMBL" id="MEK9500599.1"/>
    </source>
</evidence>
<comment type="caution">
    <text evidence="1">The sequence shown here is derived from an EMBL/GenBank/DDBJ whole genome shotgun (WGS) entry which is preliminary data.</text>
</comment>
<name>A0ABU9E934_9BACT</name>
<dbReference type="EMBL" id="JBBHLI010000003">
    <property type="protein sequence ID" value="MEK9500599.1"/>
    <property type="molecule type" value="Genomic_DNA"/>
</dbReference>
<accession>A0ABU9E934</accession>
<reference evidence="1 2" key="1">
    <citation type="submission" date="2024-02" db="EMBL/GenBank/DDBJ databases">
        <title>A novel Gemmatimonadota bacterium.</title>
        <authorList>
            <person name="Du Z.-J."/>
            <person name="Ye Y.-Q."/>
        </authorList>
    </citation>
    <scope>NUCLEOTIDE SEQUENCE [LARGE SCALE GENOMIC DNA]</scope>
    <source>
        <strain evidence="1 2">DH-20</strain>
    </source>
</reference>
<evidence type="ECO:0000313" key="2">
    <source>
        <dbReference type="Proteomes" id="UP001484239"/>
    </source>
</evidence>
<organism evidence="1 2">
    <name type="scientific">Gaopeijia maritima</name>
    <dbReference type="NCBI Taxonomy" id="3119007"/>
    <lineage>
        <taxon>Bacteria</taxon>
        <taxon>Pseudomonadati</taxon>
        <taxon>Gemmatimonadota</taxon>
        <taxon>Longimicrobiia</taxon>
        <taxon>Gaopeijiales</taxon>
        <taxon>Gaopeijiaceae</taxon>
        <taxon>Gaopeijia</taxon>
    </lineage>
</organism>
<dbReference type="Proteomes" id="UP001484239">
    <property type="component" value="Unassembled WGS sequence"/>
</dbReference>
<gene>
    <name evidence="1" type="ORF">WI372_06390</name>
</gene>
<dbReference type="RefSeq" id="WP_405286519.1">
    <property type="nucleotide sequence ID" value="NZ_JBBHLI010000003.1"/>
</dbReference>
<protein>
    <recommendedName>
        <fullName evidence="3">STAS domain-containing protein</fullName>
    </recommendedName>
</protein>
<proteinExistence type="predicted"/>